<organism evidence="1 2">
    <name type="scientific">Plectosphaerella plurivora</name>
    <dbReference type="NCBI Taxonomy" id="936078"/>
    <lineage>
        <taxon>Eukaryota</taxon>
        <taxon>Fungi</taxon>
        <taxon>Dikarya</taxon>
        <taxon>Ascomycota</taxon>
        <taxon>Pezizomycotina</taxon>
        <taxon>Sordariomycetes</taxon>
        <taxon>Hypocreomycetidae</taxon>
        <taxon>Glomerellales</taxon>
        <taxon>Plectosphaerellaceae</taxon>
        <taxon>Plectosphaerella</taxon>
    </lineage>
</organism>
<protein>
    <submittedName>
        <fullName evidence="1">Uncharacterized protein</fullName>
    </submittedName>
</protein>
<sequence length="119" mass="13339">MATTLRSRGMLTRQLAIVAALMARAISRRNMVAQGSRRDPSSAVASSPFTERHVAPLEAYYLGIYLGGDCRRGNQMTHVGCWMPTISRSVDNWREYMAIFLFAQALQRAPPPSRHVMQV</sequence>
<evidence type="ECO:0000313" key="1">
    <source>
        <dbReference type="EMBL" id="KAH6697139.1"/>
    </source>
</evidence>
<dbReference type="AlphaFoldDB" id="A0A9P8VP95"/>
<evidence type="ECO:0000313" key="2">
    <source>
        <dbReference type="Proteomes" id="UP000770015"/>
    </source>
</evidence>
<proteinExistence type="predicted"/>
<dbReference type="EMBL" id="JAGSXJ010000001">
    <property type="protein sequence ID" value="KAH6697139.1"/>
    <property type="molecule type" value="Genomic_DNA"/>
</dbReference>
<accession>A0A9P8VP95</accession>
<gene>
    <name evidence="1" type="ORF">F5X68DRAFT_226531</name>
</gene>
<comment type="caution">
    <text evidence="1">The sequence shown here is derived from an EMBL/GenBank/DDBJ whole genome shotgun (WGS) entry which is preliminary data.</text>
</comment>
<dbReference type="Proteomes" id="UP000770015">
    <property type="component" value="Unassembled WGS sequence"/>
</dbReference>
<keyword evidence="2" id="KW-1185">Reference proteome</keyword>
<name>A0A9P8VP95_9PEZI</name>
<reference evidence="1" key="1">
    <citation type="journal article" date="2021" name="Nat. Commun.">
        <title>Genetic determinants of endophytism in the Arabidopsis root mycobiome.</title>
        <authorList>
            <person name="Mesny F."/>
            <person name="Miyauchi S."/>
            <person name="Thiergart T."/>
            <person name="Pickel B."/>
            <person name="Atanasova L."/>
            <person name="Karlsson M."/>
            <person name="Huettel B."/>
            <person name="Barry K.W."/>
            <person name="Haridas S."/>
            <person name="Chen C."/>
            <person name="Bauer D."/>
            <person name="Andreopoulos W."/>
            <person name="Pangilinan J."/>
            <person name="LaButti K."/>
            <person name="Riley R."/>
            <person name="Lipzen A."/>
            <person name="Clum A."/>
            <person name="Drula E."/>
            <person name="Henrissat B."/>
            <person name="Kohler A."/>
            <person name="Grigoriev I.V."/>
            <person name="Martin F.M."/>
            <person name="Hacquard S."/>
        </authorList>
    </citation>
    <scope>NUCLEOTIDE SEQUENCE</scope>
    <source>
        <strain evidence="1">MPI-SDFR-AT-0117</strain>
    </source>
</reference>